<evidence type="ECO:0000256" key="5">
    <source>
        <dbReference type="ARBA" id="ARBA00023273"/>
    </source>
</evidence>
<evidence type="ECO:0000256" key="6">
    <source>
        <dbReference type="SAM" id="Coils"/>
    </source>
</evidence>
<feature type="domain" description="Deleted in lung and esophageal cancer protein 1 Ig-like" evidence="9">
    <location>
        <begin position="314"/>
        <end position="405"/>
    </location>
</feature>
<dbReference type="GO" id="GO:0008285">
    <property type="term" value="P:negative regulation of cell population proliferation"/>
    <property type="evidence" value="ECO:0007669"/>
    <property type="project" value="InterPro"/>
</dbReference>
<dbReference type="InterPro" id="IPR033304">
    <property type="entry name" value="DLEC1"/>
</dbReference>
<feature type="region of interest" description="Disordered" evidence="7">
    <location>
        <begin position="209"/>
        <end position="253"/>
    </location>
</feature>
<feature type="region of interest" description="Disordered" evidence="7">
    <location>
        <begin position="1"/>
        <end position="24"/>
    </location>
</feature>
<dbReference type="Gene3D" id="2.60.40.10">
    <property type="entry name" value="Immunoglobulins"/>
    <property type="match status" value="7"/>
</dbReference>
<evidence type="ECO:0000259" key="8">
    <source>
        <dbReference type="Pfam" id="PF22544"/>
    </source>
</evidence>
<feature type="compositionally biased region" description="Basic and acidic residues" evidence="7">
    <location>
        <begin position="1"/>
        <end position="12"/>
    </location>
</feature>
<evidence type="ECO:0000256" key="2">
    <source>
        <dbReference type="ARBA" id="ARBA00004496"/>
    </source>
</evidence>
<feature type="compositionally biased region" description="Acidic residues" evidence="7">
    <location>
        <begin position="1300"/>
        <end position="1317"/>
    </location>
</feature>
<evidence type="ECO:0000313" key="10">
    <source>
        <dbReference type="Ensembl" id="ENSAOCP00000054430.1"/>
    </source>
</evidence>
<reference evidence="10" key="3">
    <citation type="submission" date="2025-09" db="UniProtKB">
        <authorList>
            <consortium name="Ensembl"/>
        </authorList>
    </citation>
    <scope>IDENTIFICATION</scope>
</reference>
<accession>A0AAQ5YSA4</accession>
<feature type="domain" description="HYDIN/VesB/CFA65-like Ig-like" evidence="8">
    <location>
        <begin position="804"/>
        <end position="905"/>
    </location>
</feature>
<keyword evidence="11" id="KW-1185">Reference proteome</keyword>
<feature type="region of interest" description="Disordered" evidence="7">
    <location>
        <begin position="176"/>
        <end position="197"/>
    </location>
</feature>
<evidence type="ECO:0000256" key="4">
    <source>
        <dbReference type="ARBA" id="ARBA00023069"/>
    </source>
</evidence>
<reference evidence="10 11" key="1">
    <citation type="submission" date="2022-01" db="EMBL/GenBank/DDBJ databases">
        <title>A chromosome-scale genome assembly of the false clownfish, Amphiprion ocellaris.</title>
        <authorList>
            <person name="Ryu T."/>
        </authorList>
    </citation>
    <scope>NUCLEOTIDE SEQUENCE [LARGE SCALE GENOMIC DNA]</scope>
</reference>
<protein>
    <recommendedName>
        <fullName evidence="12">DLEC1 cilia and flagella associated protein</fullName>
    </recommendedName>
</protein>
<dbReference type="InterPro" id="IPR059041">
    <property type="entry name" value="Ig_DLEC1_1"/>
</dbReference>
<dbReference type="GO" id="GO:0005737">
    <property type="term" value="C:cytoplasm"/>
    <property type="evidence" value="ECO:0007669"/>
    <property type="project" value="UniProtKB-SubCell"/>
</dbReference>
<proteinExistence type="predicted"/>
<dbReference type="Pfam" id="PF23277">
    <property type="entry name" value="Ig_Dlec1_1"/>
    <property type="match status" value="1"/>
</dbReference>
<reference evidence="10" key="2">
    <citation type="submission" date="2025-08" db="UniProtKB">
        <authorList>
            <consortium name="Ensembl"/>
        </authorList>
    </citation>
    <scope>IDENTIFICATION</scope>
</reference>
<keyword evidence="3" id="KW-0963">Cytoplasm</keyword>
<dbReference type="InterPro" id="IPR013783">
    <property type="entry name" value="Ig-like_fold"/>
</dbReference>
<name>A0AAQ5YSA4_AMPOC</name>
<dbReference type="PANTHER" id="PTHR46348:SF1">
    <property type="entry name" value="DELETED IN LUNG AND ESOPHAGEAL CANCER PROTEIN 1"/>
    <property type="match status" value="1"/>
</dbReference>
<keyword evidence="4" id="KW-0969">Cilium</keyword>
<dbReference type="Pfam" id="PF23316">
    <property type="entry name" value="Ig_DLEC1_6th"/>
    <property type="match status" value="1"/>
</dbReference>
<dbReference type="Proteomes" id="UP001501940">
    <property type="component" value="Chromosome 22"/>
</dbReference>
<gene>
    <name evidence="10" type="primary">DLEC1</name>
</gene>
<dbReference type="Pfam" id="PF22544">
    <property type="entry name" value="HYDIN_VesB_CFA65-like_Ig"/>
    <property type="match status" value="2"/>
</dbReference>
<dbReference type="GeneTree" id="ENSGT00940000165361"/>
<dbReference type="PANTHER" id="PTHR46348">
    <property type="entry name" value="DELETED IN LUNG AND ESOPHAGEAL CANCER PROTEIN 1"/>
    <property type="match status" value="1"/>
</dbReference>
<feature type="region of interest" description="Disordered" evidence="7">
    <location>
        <begin position="1283"/>
        <end position="1317"/>
    </location>
</feature>
<evidence type="ECO:0000256" key="3">
    <source>
        <dbReference type="ARBA" id="ARBA00022490"/>
    </source>
</evidence>
<feature type="coiled-coil region" evidence="6">
    <location>
        <begin position="66"/>
        <end position="107"/>
    </location>
</feature>
<keyword evidence="6" id="KW-0175">Coiled coil</keyword>
<feature type="compositionally biased region" description="Basic and acidic residues" evidence="7">
    <location>
        <begin position="242"/>
        <end position="253"/>
    </location>
</feature>
<sequence>MLEEAETREKLQFDPCVNSHRPSSAKSQDISHVFASVFKDLYTKDIIGKDTVSNLVKTKSGRSSYHDKYVEELKQAHSEYERCIKEADMLERHIIQASAQAAAIERQEYEKMKEKMGDVCDLPGLLTVQSAFARCVDNDLLKKHNLIAPQDYLPTPKPQELAAAAAAAAGRLNPVKPTNIHATHMSEGPQDEGSATIPSAEKPVLEMTELDHSRASESNSDTTKRKKTQKEKPNQTKARPKWKGEPSAKDRAEGWETLQKLKDRSNFLRNPRFLPPNAQQGGMSLIRDRTKVKTEPERKCLEQQSHTEDPVPVFLAKPSVVVFTDYSVGHVYETTLELKNLTSSSRHVRVIPPTTPYFSIGLGRFPGEGGVVAPGMSCKYTLRFAPDSLADYKDFIMVESQAQHQLLVPIEAWRPPPILTLPRVLDCGYCLVGGVKFVEFLCQNVGLSTGTFCIIPKNQWPASNLRSVAKTSFSEQPPFAVSPSLFVLQPGEVTVMEVVFFPTTEEKSCQVFTVVCDNCQVKDISIEGEGKLIALELLSVSGETEPLVVGEVHDLTAEHFVRFSPCNPHSMQQKKVVIRNNVHLEFPFHWQVMKPNLHPLLPGETPESSHIQLHRAADGVFSVSPVTGLLAPCEDQEFLLTFCPTELKDYHSVFHLVLRDVHQLPPESSDSSVLQPVQTGSKVNSVIAMEIEVKGSTEPYQVLLEPYAVVIHGEIMTHTPTRRQFKMWNHSKTFILFRWERINSSSHIIEVEPSAGRIEENECFDFDLIVTGGKPGRVVTSLICYVQHHDEPVTLAVEVSFKGPTVTLSVPSVDFGLIRFGEQTQSTLILTNTTLLEASWTLDERLNNQQEHQDTQILVEPCRGVLPPLASCNVDVFFRPHFCQQFKTELELSVENGTGCHLLVRADVQSPQVCLLNCKLVLSELYIGVPTKGTVTLFNQTLLPSHFSWMTQLQGEQASLCTASFDPSSGILGPNATTEITVDFTSHTDLELTEVTALCEVQGMNSPLVVAIAASKPKKLSVSYSLPGVRSSSGSHSTVVLDFGDDVILKRAVTKQLMITNQTAIPAPFTIEVEYFTCHASKSNYQSEKRLAYVKNPLHCVQAKKVEEKAHEEFVSSLLAHGKGAAFFVLPDTGTLGPLETQTVDVTAYSDMWGEYRDHLICRVGELEPMHIPMQMTVKGCPLYFQMTGPQADNQHQGPTIRFGTHISGGDTVSRSLRINNPSMFDIRIDWEIYNIDQNDRKLVDLVVTYGDAFPIKDADGNELLSGALRLSDGNIQTVWERGETRGSEGTSSSLQSVTDVEEEEVLPEDDREEEEETCLYPFPEKKKLISVHIRPHMGNLSDYPYCITPQQIVIPAKGSGTIHVSFTPLTLSESACESRCVGLAVGFMSLDSQMAACVPGRVGRAQGLDLEPVRMDLLAAVKPAVLLVQMEEDDGVLEFHASAGDLLRAQSDKEVVLREFDITQTFKLTNTSEIPLHFRLKTQPPFFVLKSQPRARTSTSNNPPTGENQSLVLQPQHSMRVKVAFHCSSSLLDHLDQTDEETPPGAMLIHSAKGQRKLRFEQNLLIHYSNSGRQTVPLRANLELCTLRLSTDSINFGLCYVGQTQTREVNLYCHGAHTYWKSLISNHTKLFTTNSNTFIVKNNMSVMKNERKNEAHNVKYPLYFLCLTNLSALTVCVHCVWNQETPVCSELHQTLGCSDPRSSMLPAAARVFRSASLPVRAKSSGPWWLSSLLW</sequence>
<evidence type="ECO:0000256" key="7">
    <source>
        <dbReference type="SAM" id="MobiDB-lite"/>
    </source>
</evidence>
<feature type="domain" description="HYDIN/VesB/CFA65-like Ig-like" evidence="8">
    <location>
        <begin position="417"/>
        <end position="527"/>
    </location>
</feature>
<dbReference type="GO" id="GO:0005929">
    <property type="term" value="C:cilium"/>
    <property type="evidence" value="ECO:0007669"/>
    <property type="project" value="UniProtKB-SubCell"/>
</dbReference>
<dbReference type="InterPro" id="IPR053879">
    <property type="entry name" value="HYDIN_VesB_CFA65-like_Ig"/>
</dbReference>
<organism evidence="10 11">
    <name type="scientific">Amphiprion ocellaris</name>
    <name type="common">Clown anemonefish</name>
    <dbReference type="NCBI Taxonomy" id="80972"/>
    <lineage>
        <taxon>Eukaryota</taxon>
        <taxon>Metazoa</taxon>
        <taxon>Chordata</taxon>
        <taxon>Craniata</taxon>
        <taxon>Vertebrata</taxon>
        <taxon>Euteleostomi</taxon>
        <taxon>Actinopterygii</taxon>
        <taxon>Neopterygii</taxon>
        <taxon>Teleostei</taxon>
        <taxon>Neoteleostei</taxon>
        <taxon>Acanthomorphata</taxon>
        <taxon>Ovalentaria</taxon>
        <taxon>Pomacentridae</taxon>
        <taxon>Amphiprion</taxon>
    </lineage>
</organism>
<evidence type="ECO:0008006" key="12">
    <source>
        <dbReference type="Google" id="ProtNLM"/>
    </source>
</evidence>
<evidence type="ECO:0000256" key="1">
    <source>
        <dbReference type="ARBA" id="ARBA00004138"/>
    </source>
</evidence>
<dbReference type="GO" id="GO:0015631">
    <property type="term" value="F:tubulin binding"/>
    <property type="evidence" value="ECO:0007669"/>
    <property type="project" value="TreeGrafter"/>
</dbReference>
<dbReference type="Ensembl" id="ENSAOCT00000045858.1">
    <property type="protein sequence ID" value="ENSAOCP00000054430.1"/>
    <property type="gene ID" value="ENSAOCG00000008917.2"/>
</dbReference>
<comment type="subcellular location">
    <subcellularLocation>
        <location evidence="1">Cell projection</location>
        <location evidence="1">Cilium</location>
    </subcellularLocation>
    <subcellularLocation>
        <location evidence="2">Cytoplasm</location>
    </subcellularLocation>
</comment>
<evidence type="ECO:0000313" key="11">
    <source>
        <dbReference type="Proteomes" id="UP001501940"/>
    </source>
</evidence>
<keyword evidence="5" id="KW-0966">Cell projection</keyword>
<evidence type="ECO:0000259" key="9">
    <source>
        <dbReference type="Pfam" id="PF23277"/>
    </source>
</evidence>